<dbReference type="EMBL" id="VNHU01000002">
    <property type="protein sequence ID" value="TYP75998.1"/>
    <property type="molecule type" value="Genomic_DNA"/>
</dbReference>
<dbReference type="AlphaFoldDB" id="A0A5S5CBI5"/>
<name>A0A5S5CBI5_9FLAO</name>
<dbReference type="InterPro" id="IPR019861">
    <property type="entry name" value="PorP/SprF_Bacteroidetes"/>
</dbReference>
<reference evidence="1 2" key="1">
    <citation type="submission" date="2019-07" db="EMBL/GenBank/DDBJ databases">
        <title>Genomic Encyclopedia of Archaeal and Bacterial Type Strains, Phase II (KMG-II): from individual species to whole genera.</title>
        <authorList>
            <person name="Goeker M."/>
        </authorList>
    </citation>
    <scope>NUCLEOTIDE SEQUENCE [LARGE SCALE GENOMIC DNA]</scope>
    <source>
        <strain evidence="1 2">DSM 17527</strain>
    </source>
</reference>
<proteinExistence type="predicted"/>
<dbReference type="NCBIfam" id="TIGR03519">
    <property type="entry name" value="T9SS_PorP_fam"/>
    <property type="match status" value="1"/>
</dbReference>
<keyword evidence="2" id="KW-1185">Reference proteome</keyword>
<dbReference type="Pfam" id="PF11751">
    <property type="entry name" value="PorP_SprF"/>
    <property type="match status" value="1"/>
</dbReference>
<evidence type="ECO:0000313" key="1">
    <source>
        <dbReference type="EMBL" id="TYP75998.1"/>
    </source>
</evidence>
<gene>
    <name evidence="1" type="ORF">BD809_102211</name>
</gene>
<dbReference type="Proteomes" id="UP000324376">
    <property type="component" value="Unassembled WGS sequence"/>
</dbReference>
<protein>
    <submittedName>
        <fullName evidence="1">Type IX secretion system PorP/SprF family membrane protein</fullName>
    </submittedName>
</protein>
<accession>A0A5S5CBI5</accession>
<sequence>MIDFVYAPKFYYTMNIRSLILFIGIIFCRILCAQEGIPVYTDYLSDNLYLVHPAMAGASNANKIRLTARKQWFDVDNAPNLQTLNANFRSGDKLGFGALIYKDANGNFSQTGIYTTMAYHLLFSRDRTDLNMLSFGLSTAFIQSNVDLRGLQDPLGSDPDPVVLDREQKEGYFNIDLGFSYHFLEWYAHFTVKNVLPSTRKIFDNPTPIRESNNQRRYVFSLGYVFELGFMPDWQIEPSILYQATDGTMESSFDTNLKLYHSFETFKVWGGLSYRRSLDGAQFSSDGSTVQNQKLQYITPFIGGNYKKFMFGYTYSYQSNSVVLSDGGFHQLTLGYDFGKRKERWNCNCPAVN</sequence>
<organism evidence="1 2">
    <name type="scientific">Aquimarina intermedia</name>
    <dbReference type="NCBI Taxonomy" id="350814"/>
    <lineage>
        <taxon>Bacteria</taxon>
        <taxon>Pseudomonadati</taxon>
        <taxon>Bacteroidota</taxon>
        <taxon>Flavobacteriia</taxon>
        <taxon>Flavobacteriales</taxon>
        <taxon>Flavobacteriaceae</taxon>
        <taxon>Aquimarina</taxon>
    </lineage>
</organism>
<comment type="caution">
    <text evidence="1">The sequence shown here is derived from an EMBL/GenBank/DDBJ whole genome shotgun (WGS) entry which is preliminary data.</text>
</comment>
<evidence type="ECO:0000313" key="2">
    <source>
        <dbReference type="Proteomes" id="UP000324376"/>
    </source>
</evidence>